<proteinExistence type="inferred from homology"/>
<evidence type="ECO:0000313" key="7">
    <source>
        <dbReference type="Proteomes" id="UP000813444"/>
    </source>
</evidence>
<dbReference type="PANTHER" id="PTHR20982">
    <property type="entry name" value="RIBOSOME RECYCLING FACTOR"/>
    <property type="match status" value="1"/>
</dbReference>
<dbReference type="OrthoDB" id="407355at2759"/>
<feature type="compositionally biased region" description="Basic and acidic residues" evidence="4">
    <location>
        <begin position="267"/>
        <end position="278"/>
    </location>
</feature>
<feature type="region of interest" description="Disordered" evidence="4">
    <location>
        <begin position="1"/>
        <end position="29"/>
    </location>
</feature>
<dbReference type="InterPro" id="IPR023584">
    <property type="entry name" value="Ribosome_recyc_fac_dom"/>
</dbReference>
<dbReference type="Gene3D" id="1.10.132.20">
    <property type="entry name" value="Ribosome-recycling factor"/>
    <property type="match status" value="1"/>
</dbReference>
<name>A0A8K0SRV2_9HYPO</name>
<accession>A0A8K0SRV2</accession>
<dbReference type="PANTHER" id="PTHR20982:SF3">
    <property type="entry name" value="MITOCHONDRIAL RIBOSOME RECYCLING FACTOR PSEUDO 1"/>
    <property type="match status" value="1"/>
</dbReference>
<dbReference type="GO" id="GO:0043023">
    <property type="term" value="F:ribosomal large subunit binding"/>
    <property type="evidence" value="ECO:0007669"/>
    <property type="project" value="TreeGrafter"/>
</dbReference>
<feature type="compositionally biased region" description="Low complexity" evidence="4">
    <location>
        <begin position="72"/>
        <end position="100"/>
    </location>
</feature>
<feature type="domain" description="Ribosome recycling factor" evidence="5">
    <location>
        <begin position="120"/>
        <end position="289"/>
    </location>
</feature>
<gene>
    <name evidence="6" type="ORF">B0I35DRAFT_430770</name>
</gene>
<comment type="function">
    <text evidence="3">Necessary for protein synthesis in mitochondria. Functions as a ribosome recycling factor in mitochondria.</text>
</comment>
<organism evidence="6 7">
    <name type="scientific">Stachybotrys elegans</name>
    <dbReference type="NCBI Taxonomy" id="80388"/>
    <lineage>
        <taxon>Eukaryota</taxon>
        <taxon>Fungi</taxon>
        <taxon>Dikarya</taxon>
        <taxon>Ascomycota</taxon>
        <taxon>Pezizomycotina</taxon>
        <taxon>Sordariomycetes</taxon>
        <taxon>Hypocreomycetidae</taxon>
        <taxon>Hypocreales</taxon>
        <taxon>Stachybotryaceae</taxon>
        <taxon>Stachybotrys</taxon>
    </lineage>
</organism>
<evidence type="ECO:0000256" key="1">
    <source>
        <dbReference type="ARBA" id="ARBA00005912"/>
    </source>
</evidence>
<dbReference type="InterPro" id="IPR002661">
    <property type="entry name" value="Ribosome_recyc_fac"/>
</dbReference>
<dbReference type="Proteomes" id="UP000813444">
    <property type="component" value="Unassembled WGS sequence"/>
</dbReference>
<comment type="similarity">
    <text evidence="1">Belongs to the RRF family.</text>
</comment>
<dbReference type="AlphaFoldDB" id="A0A8K0SRV2"/>
<sequence length="294" mass="32182">MASRVGASAVQKACKALSSPRPWLRSTSSRVALPAATQNAARAITPIGARPLSYTASLNKKRKPEASSAPPSKGSSRPPHDSSSSPPSSSSSSKGPAADPENPLDFSSVTAAFAPIDAHFKSQLQALLHGGRFNPASLGALPVNIKDDDGQMVAFPLRELAQVVPRGGRTISLLLNDREYVKPIMSAVQASPDFNQQPQRSEDNELELLLKVEMERKEEVSRRAKEIGQAWRERIRHARAKHDKTLKDWRKTGAVLPDMIKKAEKELQKVQDKKMKDIDQEEAQTIKSIERNSV</sequence>
<evidence type="ECO:0000313" key="6">
    <source>
        <dbReference type="EMBL" id="KAH7320174.1"/>
    </source>
</evidence>
<keyword evidence="2" id="KW-0648">Protein biosynthesis</keyword>
<evidence type="ECO:0000256" key="2">
    <source>
        <dbReference type="ARBA" id="ARBA00022917"/>
    </source>
</evidence>
<protein>
    <submittedName>
        <fullName evidence="6">Ribosome recycling factor domain-containing protein</fullName>
    </submittedName>
</protein>
<feature type="region of interest" description="Disordered" evidence="4">
    <location>
        <begin position="267"/>
        <end position="294"/>
    </location>
</feature>
<dbReference type="GO" id="GO:0005739">
    <property type="term" value="C:mitochondrion"/>
    <property type="evidence" value="ECO:0007669"/>
    <property type="project" value="TreeGrafter"/>
</dbReference>
<keyword evidence="7" id="KW-1185">Reference proteome</keyword>
<dbReference type="Gene3D" id="3.30.1360.40">
    <property type="match status" value="1"/>
</dbReference>
<dbReference type="Pfam" id="PF01765">
    <property type="entry name" value="RRF"/>
    <property type="match status" value="1"/>
</dbReference>
<evidence type="ECO:0000256" key="3">
    <source>
        <dbReference type="ARBA" id="ARBA00024909"/>
    </source>
</evidence>
<feature type="region of interest" description="Disordered" evidence="4">
    <location>
        <begin position="54"/>
        <end position="104"/>
    </location>
</feature>
<dbReference type="SUPFAM" id="SSF55194">
    <property type="entry name" value="Ribosome recycling factor, RRF"/>
    <property type="match status" value="1"/>
</dbReference>
<evidence type="ECO:0000256" key="4">
    <source>
        <dbReference type="SAM" id="MobiDB-lite"/>
    </source>
</evidence>
<dbReference type="InterPro" id="IPR036191">
    <property type="entry name" value="RRF_sf"/>
</dbReference>
<reference evidence="6" key="1">
    <citation type="journal article" date="2021" name="Nat. Commun.">
        <title>Genetic determinants of endophytism in the Arabidopsis root mycobiome.</title>
        <authorList>
            <person name="Mesny F."/>
            <person name="Miyauchi S."/>
            <person name="Thiergart T."/>
            <person name="Pickel B."/>
            <person name="Atanasova L."/>
            <person name="Karlsson M."/>
            <person name="Huettel B."/>
            <person name="Barry K.W."/>
            <person name="Haridas S."/>
            <person name="Chen C."/>
            <person name="Bauer D."/>
            <person name="Andreopoulos W."/>
            <person name="Pangilinan J."/>
            <person name="LaButti K."/>
            <person name="Riley R."/>
            <person name="Lipzen A."/>
            <person name="Clum A."/>
            <person name="Drula E."/>
            <person name="Henrissat B."/>
            <person name="Kohler A."/>
            <person name="Grigoriev I.V."/>
            <person name="Martin F.M."/>
            <person name="Hacquard S."/>
        </authorList>
    </citation>
    <scope>NUCLEOTIDE SEQUENCE</scope>
    <source>
        <strain evidence="6">MPI-CAGE-CH-0235</strain>
    </source>
</reference>
<dbReference type="GO" id="GO:0006412">
    <property type="term" value="P:translation"/>
    <property type="evidence" value="ECO:0007669"/>
    <property type="project" value="UniProtKB-KW"/>
</dbReference>
<dbReference type="EMBL" id="JAGPNK010000006">
    <property type="protein sequence ID" value="KAH7320174.1"/>
    <property type="molecule type" value="Genomic_DNA"/>
</dbReference>
<evidence type="ECO:0000259" key="5">
    <source>
        <dbReference type="Pfam" id="PF01765"/>
    </source>
</evidence>
<comment type="caution">
    <text evidence="6">The sequence shown here is derived from an EMBL/GenBank/DDBJ whole genome shotgun (WGS) entry which is preliminary data.</text>
</comment>